<gene>
    <name evidence="1" type="ORF">PENTCL1PPCAC_30130</name>
</gene>
<organism evidence="1 2">
    <name type="scientific">Pristionchus entomophagus</name>
    <dbReference type="NCBI Taxonomy" id="358040"/>
    <lineage>
        <taxon>Eukaryota</taxon>
        <taxon>Metazoa</taxon>
        <taxon>Ecdysozoa</taxon>
        <taxon>Nematoda</taxon>
        <taxon>Chromadorea</taxon>
        <taxon>Rhabditida</taxon>
        <taxon>Rhabditina</taxon>
        <taxon>Diplogasteromorpha</taxon>
        <taxon>Diplogasteroidea</taxon>
        <taxon>Neodiplogasteridae</taxon>
        <taxon>Pristionchus</taxon>
    </lineage>
</organism>
<dbReference type="Proteomes" id="UP001432027">
    <property type="component" value="Unassembled WGS sequence"/>
</dbReference>
<protein>
    <submittedName>
        <fullName evidence="1">Uncharacterized protein</fullName>
    </submittedName>
</protein>
<feature type="non-terminal residue" evidence="1">
    <location>
        <position position="84"/>
    </location>
</feature>
<sequence>MANDTSADFIRLTPEAKVIRDLVGVLSVDRNAFNPDNFDFQSLSNFFNQPTILLPEEWISLLPEIFQLVHESLKRFPILSAIDF</sequence>
<comment type="caution">
    <text evidence="1">The sequence shown here is derived from an EMBL/GenBank/DDBJ whole genome shotgun (WGS) entry which is preliminary data.</text>
</comment>
<name>A0AAV5UNG1_9BILA</name>
<accession>A0AAV5UNG1</accession>
<dbReference type="EMBL" id="BTSX01000006">
    <property type="protein sequence ID" value="GMT07956.1"/>
    <property type="molecule type" value="Genomic_DNA"/>
</dbReference>
<evidence type="ECO:0000313" key="1">
    <source>
        <dbReference type="EMBL" id="GMT07956.1"/>
    </source>
</evidence>
<reference evidence="1" key="1">
    <citation type="submission" date="2023-10" db="EMBL/GenBank/DDBJ databases">
        <title>Genome assembly of Pristionchus species.</title>
        <authorList>
            <person name="Yoshida K."/>
            <person name="Sommer R.J."/>
        </authorList>
    </citation>
    <scope>NUCLEOTIDE SEQUENCE</scope>
    <source>
        <strain evidence="1">RS0144</strain>
    </source>
</reference>
<keyword evidence="2" id="KW-1185">Reference proteome</keyword>
<dbReference type="AlphaFoldDB" id="A0AAV5UNG1"/>
<evidence type="ECO:0000313" key="2">
    <source>
        <dbReference type="Proteomes" id="UP001432027"/>
    </source>
</evidence>
<proteinExistence type="predicted"/>